<dbReference type="RefSeq" id="WP_145419554.1">
    <property type="nucleotide sequence ID" value="NZ_CP036526.1"/>
</dbReference>
<feature type="signal peptide" evidence="1">
    <location>
        <begin position="1"/>
        <end position="22"/>
    </location>
</feature>
<keyword evidence="3" id="KW-1185">Reference proteome</keyword>
<dbReference type="GO" id="GO:0016788">
    <property type="term" value="F:hydrolase activity, acting on ester bonds"/>
    <property type="evidence" value="ECO:0007669"/>
    <property type="project" value="UniProtKB-ARBA"/>
</dbReference>
<evidence type="ECO:0000313" key="2">
    <source>
        <dbReference type="EMBL" id="QDT11774.1"/>
    </source>
</evidence>
<dbReference type="Proteomes" id="UP000319817">
    <property type="component" value="Chromosome"/>
</dbReference>
<dbReference type="AlphaFoldDB" id="A0A517NXC9"/>
<evidence type="ECO:0008006" key="4">
    <source>
        <dbReference type="Google" id="ProtNLM"/>
    </source>
</evidence>
<dbReference type="Gene3D" id="3.40.50.1110">
    <property type="entry name" value="SGNH hydrolase"/>
    <property type="match status" value="1"/>
</dbReference>
<protein>
    <recommendedName>
        <fullName evidence="4">SGNH hydrolase-type esterase domain-containing protein</fullName>
    </recommendedName>
</protein>
<sequence length="475" mass="53849" precursor="true">MRNPISIATFLLSVTLSSFLLAQEYPRPSNVGSAEQVGFGVQRTMTLLASSTPERSHTVRILLYGQSITAGKWGGQLQEHLRKTYPHANLIYEQRPLSGFATERLVKTSEADLYPSYADLVIFHDYGNNEDYERMIRKLRDETTSEILIQADHIRRSEKVIDESSPEKIEERRLRWAAERNTQFLPMIAKKYGCGFDGRRELWKAYLQEHSIPPGDLVKDDVHPNEQGTYLMTELVKAYLVPRADISMDPMNCGYVETFSASDFGDVSNDELTFAFEGNRIDVIFHDDATKNCDVLIDGKKPLDDPTMLYHGRNRVRWRNTPIPPGPWPAVLKMSHERPLVQENWTLSATQDPKQLEHYTFDIVGSVTGPDGSGRTDERFVSQSKRVVIEPGDWDVPFSIVALRRLKELPANFEIDWTVKSQASNSIVPPDAKPGIEKSVTVAQRIEEGKHVVKFTGAVQGIKSLRVYAPAKFPR</sequence>
<dbReference type="EMBL" id="CP036526">
    <property type="protein sequence ID" value="QDT11774.1"/>
    <property type="molecule type" value="Genomic_DNA"/>
</dbReference>
<gene>
    <name evidence="2" type="ORF">K239x_37740</name>
</gene>
<reference evidence="2 3" key="1">
    <citation type="submission" date="2019-02" db="EMBL/GenBank/DDBJ databases">
        <title>Deep-cultivation of Planctomycetes and their phenomic and genomic characterization uncovers novel biology.</title>
        <authorList>
            <person name="Wiegand S."/>
            <person name="Jogler M."/>
            <person name="Boedeker C."/>
            <person name="Pinto D."/>
            <person name="Vollmers J."/>
            <person name="Rivas-Marin E."/>
            <person name="Kohn T."/>
            <person name="Peeters S.H."/>
            <person name="Heuer A."/>
            <person name="Rast P."/>
            <person name="Oberbeckmann S."/>
            <person name="Bunk B."/>
            <person name="Jeske O."/>
            <person name="Meyerdierks A."/>
            <person name="Storesund J.E."/>
            <person name="Kallscheuer N."/>
            <person name="Luecker S."/>
            <person name="Lage O.M."/>
            <person name="Pohl T."/>
            <person name="Merkel B.J."/>
            <person name="Hornburger P."/>
            <person name="Mueller R.-W."/>
            <person name="Bruemmer F."/>
            <person name="Labrenz M."/>
            <person name="Spormann A.M."/>
            <person name="Op den Camp H."/>
            <person name="Overmann J."/>
            <person name="Amann R."/>
            <person name="Jetten M.S.M."/>
            <person name="Mascher T."/>
            <person name="Medema M.H."/>
            <person name="Devos D.P."/>
            <person name="Kaster A.-K."/>
            <person name="Ovreas L."/>
            <person name="Rohde M."/>
            <person name="Galperin M.Y."/>
            <person name="Jogler C."/>
        </authorList>
    </citation>
    <scope>NUCLEOTIDE SEQUENCE [LARGE SCALE GENOMIC DNA]</scope>
    <source>
        <strain evidence="2 3">K23_9</strain>
    </source>
</reference>
<proteinExistence type="predicted"/>
<evidence type="ECO:0000313" key="3">
    <source>
        <dbReference type="Proteomes" id="UP000319817"/>
    </source>
</evidence>
<dbReference type="InterPro" id="IPR036514">
    <property type="entry name" value="SGNH_hydro_sf"/>
</dbReference>
<dbReference type="SUPFAM" id="SSF52266">
    <property type="entry name" value="SGNH hydrolase"/>
    <property type="match status" value="1"/>
</dbReference>
<accession>A0A517NXC9</accession>
<keyword evidence="1" id="KW-0732">Signal</keyword>
<dbReference type="OrthoDB" id="228638at2"/>
<organism evidence="2 3">
    <name type="scientific">Stieleria marina</name>
    <dbReference type="NCBI Taxonomy" id="1930275"/>
    <lineage>
        <taxon>Bacteria</taxon>
        <taxon>Pseudomonadati</taxon>
        <taxon>Planctomycetota</taxon>
        <taxon>Planctomycetia</taxon>
        <taxon>Pirellulales</taxon>
        <taxon>Pirellulaceae</taxon>
        <taxon>Stieleria</taxon>
    </lineage>
</organism>
<feature type="chain" id="PRO_5022202292" description="SGNH hydrolase-type esterase domain-containing protein" evidence="1">
    <location>
        <begin position="23"/>
        <end position="475"/>
    </location>
</feature>
<evidence type="ECO:0000256" key="1">
    <source>
        <dbReference type="SAM" id="SignalP"/>
    </source>
</evidence>
<name>A0A517NXC9_9BACT</name>